<dbReference type="EMBL" id="LR796305">
    <property type="protein sequence ID" value="CAB4135692.1"/>
    <property type="molecule type" value="Genomic_DNA"/>
</dbReference>
<dbReference type="EMBL" id="LR797180">
    <property type="protein sequence ID" value="CAB4191993.1"/>
    <property type="molecule type" value="Genomic_DNA"/>
</dbReference>
<evidence type="ECO:0000313" key="9">
    <source>
        <dbReference type="EMBL" id="CAB4191993.1"/>
    </source>
</evidence>
<evidence type="ECO:0000313" key="10">
    <source>
        <dbReference type="EMBL" id="CAB4216243.1"/>
    </source>
</evidence>
<dbReference type="EMBL" id="LR796980">
    <property type="protein sequence ID" value="CAB4179515.1"/>
    <property type="molecule type" value="Genomic_DNA"/>
</dbReference>
<evidence type="ECO:0000313" key="4">
    <source>
        <dbReference type="EMBL" id="CAB4150735.1"/>
    </source>
</evidence>
<dbReference type="EMBL" id="LR797492">
    <property type="protein sequence ID" value="CAB4219944.1"/>
    <property type="molecule type" value="Genomic_DNA"/>
</dbReference>
<accession>A0A6J5LPL7</accession>
<dbReference type="EMBL" id="LR796548">
    <property type="protein sequence ID" value="CAB4150735.1"/>
    <property type="molecule type" value="Genomic_DNA"/>
</dbReference>
<evidence type="ECO:0000313" key="6">
    <source>
        <dbReference type="EMBL" id="CAB4174485.1"/>
    </source>
</evidence>
<evidence type="ECO:0000259" key="1">
    <source>
        <dbReference type="Pfam" id="PF12957"/>
    </source>
</evidence>
<evidence type="ECO:0000313" key="2">
    <source>
        <dbReference type="EMBL" id="CAB4135692.1"/>
    </source>
</evidence>
<dbReference type="InterPro" id="IPR024559">
    <property type="entry name" value="DUF3846"/>
</dbReference>
<dbReference type="EMBL" id="LR796709">
    <property type="protein sequence ID" value="CAB4161572.1"/>
    <property type="molecule type" value="Genomic_DNA"/>
</dbReference>
<evidence type="ECO:0000313" key="7">
    <source>
        <dbReference type="EMBL" id="CAB4179515.1"/>
    </source>
</evidence>
<dbReference type="EMBL" id="LR798423">
    <property type="protein sequence ID" value="CAB5230639.1"/>
    <property type="molecule type" value="Genomic_DNA"/>
</dbReference>
<organism evidence="2">
    <name type="scientific">uncultured Caudovirales phage</name>
    <dbReference type="NCBI Taxonomy" id="2100421"/>
    <lineage>
        <taxon>Viruses</taxon>
        <taxon>Duplodnaviria</taxon>
        <taxon>Heunggongvirae</taxon>
        <taxon>Uroviricota</taxon>
        <taxon>Caudoviricetes</taxon>
        <taxon>Peduoviridae</taxon>
        <taxon>Maltschvirus</taxon>
        <taxon>Maltschvirus maltsch</taxon>
    </lineage>
</organism>
<dbReference type="EMBL" id="LR796917">
    <property type="protein sequence ID" value="CAB4174485.1"/>
    <property type="molecule type" value="Genomic_DNA"/>
</dbReference>
<evidence type="ECO:0000313" key="12">
    <source>
        <dbReference type="EMBL" id="CAB5230639.1"/>
    </source>
</evidence>
<feature type="domain" description="DUF3846" evidence="1">
    <location>
        <begin position="1"/>
        <end position="109"/>
    </location>
</feature>
<proteinExistence type="predicted"/>
<evidence type="ECO:0000313" key="5">
    <source>
        <dbReference type="EMBL" id="CAB4161572.1"/>
    </source>
</evidence>
<dbReference type="EMBL" id="LR797130">
    <property type="protein sequence ID" value="CAB4188226.1"/>
    <property type="molecule type" value="Genomic_DNA"/>
</dbReference>
<dbReference type="EMBL" id="LR796461">
    <property type="protein sequence ID" value="CAB4146148.1"/>
    <property type="molecule type" value="Genomic_DNA"/>
</dbReference>
<sequence length="128" mass="14826">MKVIIINQKSEYKIVEMNQKPSLDILQGIVGGYIEWITIKGNTGFYVNEEGKFNKELNQVATYFWASNYFDQYGENVDDYISGDVIYLSTDEEGDSAGLTEEQIKEFEDFQEYVTGRKLIAQETNEYK</sequence>
<evidence type="ECO:0000313" key="3">
    <source>
        <dbReference type="EMBL" id="CAB4146148.1"/>
    </source>
</evidence>
<dbReference type="EMBL" id="LR797434">
    <property type="protein sequence ID" value="CAB4216243.1"/>
    <property type="molecule type" value="Genomic_DNA"/>
</dbReference>
<protein>
    <recommendedName>
        <fullName evidence="1">DUF3846 domain-containing protein</fullName>
    </recommendedName>
</protein>
<reference evidence="2" key="1">
    <citation type="submission" date="2020-04" db="EMBL/GenBank/DDBJ databases">
        <authorList>
            <person name="Chiriac C."/>
            <person name="Salcher M."/>
            <person name="Ghai R."/>
            <person name="Kavagutti S V."/>
        </authorList>
    </citation>
    <scope>NUCLEOTIDE SEQUENCE</scope>
</reference>
<dbReference type="Pfam" id="PF12957">
    <property type="entry name" value="DUF3846"/>
    <property type="match status" value="1"/>
</dbReference>
<name>A0A6J5LPL7_9CAUD</name>
<evidence type="ECO:0000313" key="8">
    <source>
        <dbReference type="EMBL" id="CAB4188226.1"/>
    </source>
</evidence>
<gene>
    <name evidence="7" type="ORF">UFOVP1031_128</name>
    <name evidence="8" type="ORF">UFOVP1172_7</name>
    <name evidence="9" type="ORF">UFOVP1240_69</name>
    <name evidence="10" type="ORF">UFOVP1486_126</name>
    <name evidence="12" type="ORF">UFOVP1578_43</name>
    <name evidence="11" type="ORF">UFOVP1630_35</name>
    <name evidence="2" type="ORF">UFOVP288_86</name>
    <name evidence="3" type="ORF">UFOVP483_110</name>
    <name evidence="4" type="ORF">UFOVP573_29</name>
    <name evidence="5" type="ORF">UFOVP769_86</name>
    <name evidence="6" type="ORF">UFOVP962_54</name>
</gene>
<evidence type="ECO:0000313" key="11">
    <source>
        <dbReference type="EMBL" id="CAB4219944.1"/>
    </source>
</evidence>